<evidence type="ECO:0000313" key="3">
    <source>
        <dbReference type="EMBL" id="GMA32465.1"/>
    </source>
</evidence>
<dbReference type="Pfam" id="PF00395">
    <property type="entry name" value="SLH"/>
    <property type="match status" value="1"/>
</dbReference>
<evidence type="ECO:0000313" key="4">
    <source>
        <dbReference type="Proteomes" id="UP001157161"/>
    </source>
</evidence>
<comment type="caution">
    <text evidence="3">The sequence shown here is derived from an EMBL/GenBank/DDBJ whole genome shotgun (WGS) entry which is preliminary data.</text>
</comment>
<reference evidence="3" key="2">
    <citation type="submission" date="2023-02" db="EMBL/GenBank/DDBJ databases">
        <authorList>
            <person name="Sun Q."/>
            <person name="Mori K."/>
        </authorList>
    </citation>
    <scope>NUCLEOTIDE SEQUENCE</scope>
    <source>
        <strain evidence="3">NBRC 112290</strain>
    </source>
</reference>
<accession>A0AA37XGP0</accession>
<dbReference type="PROSITE" id="PS51272">
    <property type="entry name" value="SLH"/>
    <property type="match status" value="2"/>
</dbReference>
<evidence type="ECO:0000259" key="2">
    <source>
        <dbReference type="PROSITE" id="PS51272"/>
    </source>
</evidence>
<dbReference type="Gene3D" id="3.90.245.10">
    <property type="entry name" value="Ribonucleoside hydrolase-like"/>
    <property type="match status" value="1"/>
</dbReference>
<name>A0AA37XGP0_9MICO</name>
<dbReference type="Pfam" id="PF07632">
    <property type="entry name" value="Sde182_NH-like"/>
    <property type="match status" value="1"/>
</dbReference>
<dbReference type="RefSeq" id="WP_284251154.1">
    <property type="nucleotide sequence ID" value="NZ_BSUM01000001.1"/>
</dbReference>
<feature type="signal peptide" evidence="1">
    <location>
        <begin position="1"/>
        <end position="31"/>
    </location>
</feature>
<gene>
    <name evidence="3" type="ORF">GCM10025875_24570</name>
</gene>
<dbReference type="InterPro" id="IPR006311">
    <property type="entry name" value="TAT_signal"/>
</dbReference>
<feature type="domain" description="SLH" evidence="2">
    <location>
        <begin position="522"/>
        <end position="587"/>
    </location>
</feature>
<dbReference type="InterPro" id="IPR011483">
    <property type="entry name" value="Sde182_NH-like"/>
</dbReference>
<dbReference type="GO" id="GO:0016799">
    <property type="term" value="F:hydrolase activity, hydrolyzing N-glycosyl compounds"/>
    <property type="evidence" value="ECO:0007669"/>
    <property type="project" value="InterPro"/>
</dbReference>
<keyword evidence="1" id="KW-0732">Signal</keyword>
<dbReference type="InterPro" id="IPR013783">
    <property type="entry name" value="Ig-like_fold"/>
</dbReference>
<proteinExistence type="predicted"/>
<dbReference type="InterPro" id="IPR048527">
    <property type="entry name" value="Sde182_C"/>
</dbReference>
<dbReference type="SUPFAM" id="SSF53590">
    <property type="entry name" value="Nucleoside hydrolase"/>
    <property type="match status" value="1"/>
</dbReference>
<dbReference type="EMBL" id="BSUM01000001">
    <property type="protein sequence ID" value="GMA32465.1"/>
    <property type="molecule type" value="Genomic_DNA"/>
</dbReference>
<feature type="domain" description="SLH" evidence="2">
    <location>
        <begin position="588"/>
        <end position="655"/>
    </location>
</feature>
<evidence type="ECO:0000256" key="1">
    <source>
        <dbReference type="SAM" id="SignalP"/>
    </source>
</evidence>
<dbReference type="Proteomes" id="UP001157161">
    <property type="component" value="Unassembled WGS sequence"/>
</dbReference>
<dbReference type="PROSITE" id="PS51318">
    <property type="entry name" value="TAT"/>
    <property type="match status" value="1"/>
</dbReference>
<dbReference type="InterPro" id="IPR036452">
    <property type="entry name" value="Ribo_hydro-like"/>
</dbReference>
<sequence length="715" mass="78624">MSHLTRRSRCAVAALGVAALAVPLVAASATAAPTVPPAVAANAAIEVNRDQPRTIVTTDPELDDLNSLLRMFLYANEIDLVGLVYSASQHHYMGDPAIGLDPWRWPKIAPETIYHIDQAIDAYEEVEDNLRVHDARYPTADALRDMTYWGNVKNVGEMAEDTAGSDFIKEILLDDEPGQVFLQAWGGPNTIARALKSIEDEYRGTPQWDAIYAKVSAKAVITSFGQQDTTFVDYIKPHWPDIHNREVATSIWGYFARNTVLPQDRFMLDAEWTRTHVSQVGPIGANYRVWGDGEHMADGWDEADYFGLSGYTTAELQAMGYRVWMPPQEKDSWISEGDSSNFALLVDNGLDNWAHPSWGGWGGRQAPSATDPLQWSNRGVQDIGPDGQPRNDFAAARWFSDFQHDFAARLQWSVTPAYADANHHPVVSLDGETDLTVRAGAQVSLGASATDPDGDAVDLAWWDYAEAGSYPGAPLDLTADGAGAVTFDVPADAVPGETIHLVLEATDDGEPSLTSYQRVVLTVGEPFTDIEGSQFYDEISWLQAQRISTGWDNGDGTFSYRPLSDINRDAMAAFLYRAAGRPDYTPPTTSPFSDVATSDQFYAEIAWLHDAGISTGWDNGDGTWSFRPLEPIARDAMAAFLHRSADRPAVDLPTTSPFEDLAPSDQFYAEIVWMQQTGIATGWDGNDGRDYYRPLAPVARDAMAAFLSRYHASRS</sequence>
<dbReference type="Gene3D" id="2.60.40.10">
    <property type="entry name" value="Immunoglobulins"/>
    <property type="match status" value="1"/>
</dbReference>
<protein>
    <recommendedName>
        <fullName evidence="2">SLH domain-containing protein</fullName>
    </recommendedName>
</protein>
<feature type="chain" id="PRO_5041255446" description="SLH domain-containing protein" evidence="1">
    <location>
        <begin position="32"/>
        <end position="715"/>
    </location>
</feature>
<dbReference type="InterPro" id="IPR001119">
    <property type="entry name" value="SLH_dom"/>
</dbReference>
<organism evidence="3 4">
    <name type="scientific">Litorihabitans aurantiacus</name>
    <dbReference type="NCBI Taxonomy" id="1930061"/>
    <lineage>
        <taxon>Bacteria</taxon>
        <taxon>Bacillati</taxon>
        <taxon>Actinomycetota</taxon>
        <taxon>Actinomycetes</taxon>
        <taxon>Micrococcales</taxon>
        <taxon>Beutenbergiaceae</taxon>
        <taxon>Litorihabitans</taxon>
    </lineage>
</organism>
<reference evidence="3" key="1">
    <citation type="journal article" date="2014" name="Int. J. Syst. Evol. Microbiol.">
        <title>Complete genome sequence of Corynebacterium casei LMG S-19264T (=DSM 44701T), isolated from a smear-ripened cheese.</title>
        <authorList>
            <consortium name="US DOE Joint Genome Institute (JGI-PGF)"/>
            <person name="Walter F."/>
            <person name="Albersmeier A."/>
            <person name="Kalinowski J."/>
            <person name="Ruckert C."/>
        </authorList>
    </citation>
    <scope>NUCLEOTIDE SEQUENCE</scope>
    <source>
        <strain evidence="3">NBRC 112290</strain>
    </source>
</reference>
<dbReference type="GO" id="GO:0005975">
    <property type="term" value="P:carbohydrate metabolic process"/>
    <property type="evidence" value="ECO:0007669"/>
    <property type="project" value="UniProtKB-ARBA"/>
</dbReference>
<dbReference type="AlphaFoldDB" id="A0AA37XGP0"/>
<keyword evidence="4" id="KW-1185">Reference proteome</keyword>
<dbReference type="Pfam" id="PF21027">
    <property type="entry name" value="Sde0182_C"/>
    <property type="match status" value="1"/>
</dbReference>